<keyword evidence="12" id="KW-1185">Reference proteome</keyword>
<dbReference type="GO" id="GO:0009279">
    <property type="term" value="C:cell outer membrane"/>
    <property type="evidence" value="ECO:0007669"/>
    <property type="project" value="UniProtKB-UniRule"/>
</dbReference>
<dbReference type="HOGENOM" id="CLU_359318_0_0_7"/>
<evidence type="ECO:0000313" key="12">
    <source>
        <dbReference type="Proteomes" id="UP000005778"/>
    </source>
</evidence>
<dbReference type="RefSeq" id="WP_004072692.1">
    <property type="nucleotide sequence ID" value="NZ_CM001488.1"/>
</dbReference>
<protein>
    <recommendedName>
        <fullName evidence="8">Outer membrane protein assembly factor BamA</fullName>
    </recommendedName>
</protein>
<dbReference type="NCBIfam" id="TIGR03303">
    <property type="entry name" value="OM_YaeT"/>
    <property type="match status" value="1"/>
</dbReference>
<dbReference type="Pfam" id="PF07244">
    <property type="entry name" value="POTRA"/>
    <property type="match status" value="6"/>
</dbReference>
<dbReference type="Proteomes" id="UP000005778">
    <property type="component" value="Chromosome"/>
</dbReference>
<sequence>MRSNTVFCFFVFAACLLLGVSAPVSAADADRVADINITVHCPSDKQALWRSIASSFIPVNIGDEYSIEAIDRAVKTLTEAQLFEIIHVPDPEKTARGMVLFFELTPFFRIRNIHIKNAFPVFEQEVLNAMTIKSGGVYQESKMAEQTERVEKLFKRHGFYAPKVNISAVKQGDKYVIDVDIDKGPFHNIRKVVFKGNDHTGRHRLKVVSKTWRTSILPWQGNRFTDKKMKDDIKKITKLYRKKGYADVQVTAKTLPVEGSDAVDVIFTIEEGPLYQIDIQGNDAFYTWTLEKDLLLKETGNKNDFALKKSMRSIRKRYEVKGFPDVKVKDEKKEEKDNSHPQGVRQVNIVIDEGLRYKVSEFKISGADTLDLKVLEKNILTREKGVFNETELDDDIKAVKAFYLTQGFTKIKLKKKVKISDAPDKNEKQVAVEIIIKEGPRTKVEQIDIQGLSAISLEEATHDMAIKQGFWYNSTVIDDDISVLKQAVSEKGYPHVQVKAETKLSKDETRIRITYHVDQGPRVVVGKIFYAGEVRIKQEELEDEMAVAPGDPFSMLKIVDSRRKIQDLNAVDAVRIRSIGIKSRQRLADLIVEISEKNPYYVELAGGYDTSRHLYMETGIGDKNFWGHNLNAEAGLELSQVGYGMDVSLTEPRFLSTRFISKSKVYTEENEGFNKDYGIKIRGLSQTFLRNLNNKKISFSLGGGYEYRDQYLRVDRELDDDEKDDYRIRHVGQVNTGLTWRTTDSFVRPRNGLFASTTFDVFKGTDSSMDDFYRYGLELRYYFSVSDDLVIAIRGRYGYMNTYGSNSNISDDQLYFLGGASTVRGFDENMLQYDEDDSSVGGRSMMLGSVEARYDLGLNYEFALFFDTGALTEIQEPDISESFRSSVGIGLRRQTPVGPISLLYGWKLDPRADESKGCFYFSMGYTF</sequence>
<feature type="domain" description="POTRA" evidence="10">
    <location>
        <begin position="357"/>
        <end position="439"/>
    </location>
</feature>
<dbReference type="InterPro" id="IPR039910">
    <property type="entry name" value="D15-like"/>
</dbReference>
<evidence type="ECO:0000256" key="3">
    <source>
        <dbReference type="ARBA" id="ARBA00022692"/>
    </source>
</evidence>
<name>I5B216_9BACT</name>
<dbReference type="OrthoDB" id="9814535at2"/>
<evidence type="ECO:0000256" key="7">
    <source>
        <dbReference type="ARBA" id="ARBA00023237"/>
    </source>
</evidence>
<dbReference type="PANTHER" id="PTHR12815">
    <property type="entry name" value="SORTING AND ASSEMBLY MACHINERY SAMM50 PROTEIN FAMILY MEMBER"/>
    <property type="match status" value="1"/>
</dbReference>
<organism evidence="11 12">
    <name type="scientific">Desulfobacter postgatei 2ac9</name>
    <dbReference type="NCBI Taxonomy" id="879212"/>
    <lineage>
        <taxon>Bacteria</taxon>
        <taxon>Pseudomonadati</taxon>
        <taxon>Thermodesulfobacteriota</taxon>
        <taxon>Desulfobacteria</taxon>
        <taxon>Desulfobacterales</taxon>
        <taxon>Desulfobacteraceae</taxon>
        <taxon>Desulfobacter</taxon>
    </lineage>
</organism>
<dbReference type="PROSITE" id="PS51257">
    <property type="entry name" value="PROKAR_LIPOPROTEIN"/>
    <property type="match status" value="1"/>
</dbReference>
<evidence type="ECO:0000256" key="5">
    <source>
        <dbReference type="ARBA" id="ARBA00022737"/>
    </source>
</evidence>
<evidence type="ECO:0000259" key="10">
    <source>
        <dbReference type="PROSITE" id="PS51779"/>
    </source>
</evidence>
<gene>
    <name evidence="11" type="ORF">DespoDRAFT_01601</name>
</gene>
<dbReference type="InterPro" id="IPR010827">
    <property type="entry name" value="BamA/TamA_POTRA"/>
</dbReference>
<reference evidence="11 12" key="1">
    <citation type="submission" date="2011-09" db="EMBL/GenBank/DDBJ databases">
        <authorList>
            <consortium name="US DOE Joint Genome Institute (JGI-PGF)"/>
            <person name="Lucas S."/>
            <person name="Han J."/>
            <person name="Lapidus A."/>
            <person name="Cheng J.-F."/>
            <person name="Goodwin L."/>
            <person name="Pitluck S."/>
            <person name="Peters L."/>
            <person name="Land M.L."/>
            <person name="Hauser L."/>
            <person name="Orellana R."/>
            <person name="Lovley D."/>
            <person name="Woyke T.J."/>
        </authorList>
    </citation>
    <scope>NUCLEOTIDE SEQUENCE [LARGE SCALE GENOMIC DNA]</scope>
    <source>
        <strain evidence="11 12">2ac9</strain>
    </source>
</reference>
<keyword evidence="4 9" id="KW-0732">Signal</keyword>
<evidence type="ECO:0000256" key="9">
    <source>
        <dbReference type="SAM" id="SignalP"/>
    </source>
</evidence>
<accession>I5B216</accession>
<evidence type="ECO:0000256" key="6">
    <source>
        <dbReference type="ARBA" id="ARBA00023136"/>
    </source>
</evidence>
<dbReference type="STRING" id="879212.DespoDRAFT_01601"/>
<keyword evidence="5" id="KW-0677">Repeat</keyword>
<proteinExistence type="predicted"/>
<dbReference type="InterPro" id="IPR023707">
    <property type="entry name" value="OM_assembly_BamA"/>
</dbReference>
<dbReference type="InterPro" id="IPR000184">
    <property type="entry name" value="Bac_surfAg_D15"/>
</dbReference>
<dbReference type="eggNOG" id="COG4775">
    <property type="taxonomic scope" value="Bacteria"/>
</dbReference>
<keyword evidence="3" id="KW-0812">Transmembrane</keyword>
<dbReference type="Pfam" id="PF01103">
    <property type="entry name" value="Omp85"/>
    <property type="match status" value="1"/>
</dbReference>
<dbReference type="PIRSF" id="PIRSF006076">
    <property type="entry name" value="OM_assembly_OMP85"/>
    <property type="match status" value="1"/>
</dbReference>
<dbReference type="Gene3D" id="3.10.20.310">
    <property type="entry name" value="membrane protein fhac"/>
    <property type="match status" value="6"/>
</dbReference>
<comment type="subcellular location">
    <subcellularLocation>
        <location evidence="1">Membrane</location>
    </subcellularLocation>
</comment>
<dbReference type="GO" id="GO:0071709">
    <property type="term" value="P:membrane assembly"/>
    <property type="evidence" value="ECO:0007669"/>
    <property type="project" value="InterPro"/>
</dbReference>
<evidence type="ECO:0000256" key="4">
    <source>
        <dbReference type="ARBA" id="ARBA00022729"/>
    </source>
</evidence>
<feature type="chain" id="PRO_5003699532" description="Outer membrane protein assembly factor BamA" evidence="9">
    <location>
        <begin position="27"/>
        <end position="927"/>
    </location>
</feature>
<evidence type="ECO:0000256" key="2">
    <source>
        <dbReference type="ARBA" id="ARBA00022452"/>
    </source>
</evidence>
<dbReference type="EMBL" id="CM001488">
    <property type="protein sequence ID" value="EIM63529.1"/>
    <property type="molecule type" value="Genomic_DNA"/>
</dbReference>
<keyword evidence="6" id="KW-0472">Membrane</keyword>
<evidence type="ECO:0000256" key="1">
    <source>
        <dbReference type="ARBA" id="ARBA00004370"/>
    </source>
</evidence>
<dbReference type="InterPro" id="IPR034746">
    <property type="entry name" value="POTRA"/>
</dbReference>
<dbReference type="AlphaFoldDB" id="I5B216"/>
<dbReference type="Gene3D" id="2.40.160.50">
    <property type="entry name" value="membrane protein fhac: a member of the omp85/tpsb transporter family"/>
    <property type="match status" value="1"/>
</dbReference>
<feature type="signal peptide" evidence="9">
    <location>
        <begin position="1"/>
        <end position="26"/>
    </location>
</feature>
<reference evidence="11 12" key="2">
    <citation type="submission" date="2012-02" db="EMBL/GenBank/DDBJ databases">
        <title>Improved High-Quality Draft sequence of Desulfobacter postgatei 2ac9.</title>
        <authorList>
            <consortium name="US DOE Joint Genome Institute"/>
            <person name="Lucas S."/>
            <person name="Han J."/>
            <person name="Lapidus A."/>
            <person name="Cheng J.-F."/>
            <person name="Goodwin L."/>
            <person name="Pitluck S."/>
            <person name="Peters L."/>
            <person name="Ovchinnikova G."/>
            <person name="Held B."/>
            <person name="Detter J.C."/>
            <person name="Han C."/>
            <person name="Tapia R."/>
            <person name="Land M."/>
            <person name="Hauser L."/>
            <person name="Kyrpides N."/>
            <person name="Ivanova N."/>
            <person name="Pagani I."/>
            <person name="Orellana R."/>
            <person name="Lovley D."/>
            <person name="Woyke T."/>
        </authorList>
    </citation>
    <scope>NUCLEOTIDE SEQUENCE [LARGE SCALE GENOMIC DNA]</scope>
    <source>
        <strain evidence="11 12">2ac9</strain>
    </source>
</reference>
<keyword evidence="2" id="KW-1134">Transmembrane beta strand</keyword>
<dbReference type="PANTHER" id="PTHR12815:SF47">
    <property type="entry name" value="TRANSLOCATION AND ASSEMBLY MODULE SUBUNIT TAMA"/>
    <property type="match status" value="1"/>
</dbReference>
<dbReference type="PROSITE" id="PS51779">
    <property type="entry name" value="POTRA"/>
    <property type="match status" value="1"/>
</dbReference>
<evidence type="ECO:0000256" key="8">
    <source>
        <dbReference type="NCBIfam" id="TIGR03303"/>
    </source>
</evidence>
<evidence type="ECO:0000313" key="11">
    <source>
        <dbReference type="EMBL" id="EIM63529.1"/>
    </source>
</evidence>
<keyword evidence="7" id="KW-0998">Cell outer membrane</keyword>